<reference evidence="1 2" key="1">
    <citation type="submission" date="2019-03" db="EMBL/GenBank/DDBJ databases">
        <title>Genomic Encyclopedia of Type Strains, Phase IV (KMG-IV): sequencing the most valuable type-strain genomes for metagenomic binning, comparative biology and taxonomic classification.</title>
        <authorList>
            <person name="Goeker M."/>
        </authorList>
    </citation>
    <scope>NUCLEOTIDE SEQUENCE [LARGE SCALE GENOMIC DNA]</scope>
    <source>
        <strain evidence="1 2">DSM 19345</strain>
    </source>
</reference>
<comment type="caution">
    <text evidence="1">The sequence shown here is derived from an EMBL/GenBank/DDBJ whole genome shotgun (WGS) entry which is preliminary data.</text>
</comment>
<gene>
    <name evidence="1" type="ORF">EDC22_104339</name>
</gene>
<dbReference type="SUPFAM" id="SSF69118">
    <property type="entry name" value="AhpD-like"/>
    <property type="match status" value="2"/>
</dbReference>
<dbReference type="Proteomes" id="UP000295678">
    <property type="component" value="Unassembled WGS sequence"/>
</dbReference>
<accession>A0A4R3MDQ7</accession>
<protein>
    <recommendedName>
        <fullName evidence="3">Carboxymuconolactone decarboxylase family protein</fullName>
    </recommendedName>
</protein>
<keyword evidence="2" id="KW-1185">Reference proteome</keyword>
<proteinExistence type="predicted"/>
<name>A0A4R3MDQ7_9HYPH</name>
<evidence type="ECO:0008006" key="3">
    <source>
        <dbReference type="Google" id="ProtNLM"/>
    </source>
</evidence>
<evidence type="ECO:0000313" key="2">
    <source>
        <dbReference type="Proteomes" id="UP000295678"/>
    </source>
</evidence>
<dbReference type="InterPro" id="IPR029032">
    <property type="entry name" value="AhpD-like"/>
</dbReference>
<dbReference type="EMBL" id="SMAK01000004">
    <property type="protein sequence ID" value="TCT11576.1"/>
    <property type="molecule type" value="Genomic_DNA"/>
</dbReference>
<evidence type="ECO:0000313" key="1">
    <source>
        <dbReference type="EMBL" id="TCT11576.1"/>
    </source>
</evidence>
<organism evidence="1 2">
    <name type="scientific">Tepidamorphus gemmatus</name>
    <dbReference type="NCBI Taxonomy" id="747076"/>
    <lineage>
        <taxon>Bacteria</taxon>
        <taxon>Pseudomonadati</taxon>
        <taxon>Pseudomonadota</taxon>
        <taxon>Alphaproteobacteria</taxon>
        <taxon>Hyphomicrobiales</taxon>
        <taxon>Tepidamorphaceae</taxon>
        <taxon>Tepidamorphus</taxon>
    </lineage>
</organism>
<dbReference type="Gene3D" id="1.20.1290.10">
    <property type="entry name" value="AhpD-like"/>
    <property type="match status" value="2"/>
</dbReference>
<dbReference type="AlphaFoldDB" id="A0A4R3MDQ7"/>
<sequence length="260" mass="27564">MDAAMTELPTPEELRARLEALAARRGFLLPHHGALAAGAPDLHVAYLAMYEALTVMPRQLSPLERECVWLCLLVAAEEAIGTHHLELFRAAGGTDSIAQSLIALAGAAPACDAFAFAHRHWEGQLPALDPASAWASTVAALRGALAPDLADLALLAVQAARGSRVGIARQIERLYAQKVDEARIVEALSYIIWPKGVNAFVEACDVWHRLMVTGAITPSARFAAWRDMPGLGAFDPASGRVVSGFGGEGNDGSARDRAAD</sequence>